<feature type="domain" description="Mammalian cell entry C-terminal" evidence="3">
    <location>
        <begin position="127"/>
        <end position="304"/>
    </location>
</feature>
<dbReference type="Proteomes" id="UP000008914">
    <property type="component" value="Chromosome"/>
</dbReference>
<dbReference type="KEGG" id="ica:Intca_2773"/>
<name>E6S9N6_INTC7</name>
<dbReference type="GO" id="GO:0005576">
    <property type="term" value="C:extracellular region"/>
    <property type="evidence" value="ECO:0007669"/>
    <property type="project" value="TreeGrafter"/>
</dbReference>
<evidence type="ECO:0000259" key="2">
    <source>
        <dbReference type="Pfam" id="PF02470"/>
    </source>
</evidence>
<dbReference type="InterPro" id="IPR005693">
    <property type="entry name" value="Mce"/>
</dbReference>
<protein>
    <submittedName>
        <fullName evidence="4">Virulence factor Mce family protein</fullName>
    </submittedName>
</protein>
<dbReference type="PANTHER" id="PTHR33371:SF4">
    <property type="entry name" value="INTERMEMBRANE PHOSPHOLIPID TRANSPORT SYSTEM BINDING PROTEIN MLAD"/>
    <property type="match status" value="1"/>
</dbReference>
<dbReference type="PANTHER" id="PTHR33371">
    <property type="entry name" value="INTERMEMBRANE PHOSPHOLIPID TRANSPORT SYSTEM BINDING PROTEIN MLAD-RELATED"/>
    <property type="match status" value="1"/>
</dbReference>
<dbReference type="InterPro" id="IPR003399">
    <property type="entry name" value="Mce/MlaD"/>
</dbReference>
<dbReference type="InterPro" id="IPR052336">
    <property type="entry name" value="MlaD_Phospholipid_Transporter"/>
</dbReference>
<evidence type="ECO:0000256" key="1">
    <source>
        <dbReference type="SAM" id="MobiDB-lite"/>
    </source>
</evidence>
<dbReference type="EMBL" id="CP002343">
    <property type="protein sequence ID" value="ADU49274.1"/>
    <property type="molecule type" value="Genomic_DNA"/>
</dbReference>
<evidence type="ECO:0000313" key="5">
    <source>
        <dbReference type="Proteomes" id="UP000008914"/>
    </source>
</evidence>
<dbReference type="eggNOG" id="COG1463">
    <property type="taxonomic scope" value="Bacteria"/>
</dbReference>
<dbReference type="InterPro" id="IPR024516">
    <property type="entry name" value="Mce_C"/>
</dbReference>
<keyword evidence="5" id="KW-1185">Reference proteome</keyword>
<dbReference type="RefSeq" id="WP_013493586.1">
    <property type="nucleotide sequence ID" value="NC_014830.1"/>
</dbReference>
<accession>E6S9N6</accession>
<dbReference type="HOGENOM" id="CLU_044068_0_1_11"/>
<dbReference type="Pfam" id="PF02470">
    <property type="entry name" value="MlaD"/>
    <property type="match status" value="1"/>
</dbReference>
<dbReference type="OrthoDB" id="4516955at2"/>
<evidence type="ECO:0000313" key="4">
    <source>
        <dbReference type="EMBL" id="ADU49274.1"/>
    </source>
</evidence>
<reference evidence="4 5" key="1">
    <citation type="journal article" date="2010" name="Stand. Genomic Sci.">
        <title>Complete genome sequence of Intrasporangium calvum type strain (7 KIP).</title>
        <authorList>
            <person name="Del Rio T.G."/>
            <person name="Chertkov O."/>
            <person name="Yasawong M."/>
            <person name="Lucas S."/>
            <person name="Deshpande S."/>
            <person name="Cheng J.F."/>
            <person name="Detter C."/>
            <person name="Tapia R."/>
            <person name="Han C."/>
            <person name="Goodwin L."/>
            <person name="Pitluck S."/>
            <person name="Liolios K."/>
            <person name="Ivanova N."/>
            <person name="Mavromatis K."/>
            <person name="Pati A."/>
            <person name="Chen A."/>
            <person name="Palaniappan K."/>
            <person name="Land M."/>
            <person name="Hauser L."/>
            <person name="Chang Y.J."/>
            <person name="Jeffries C.D."/>
            <person name="Rohde M."/>
            <person name="Pukall R."/>
            <person name="Sikorski J."/>
            <person name="Goker M."/>
            <person name="Woyke T."/>
            <person name="Bristow J."/>
            <person name="Eisen J.A."/>
            <person name="Markowitz V."/>
            <person name="Hugenholtz P."/>
            <person name="Kyrpides N.C."/>
            <person name="Klenk H.P."/>
            <person name="Lapidus A."/>
        </authorList>
    </citation>
    <scope>NUCLEOTIDE SEQUENCE [LARGE SCALE GENOMIC DNA]</scope>
    <source>
        <strain evidence="5">ATCC 23552 / DSM 43043 / JCM 3097 / NBRC 12989 / 7 KIP</strain>
    </source>
</reference>
<gene>
    <name evidence="4" type="ordered locus">Intca_2773</name>
</gene>
<evidence type="ECO:0000259" key="3">
    <source>
        <dbReference type="Pfam" id="PF11887"/>
    </source>
</evidence>
<dbReference type="AlphaFoldDB" id="E6S9N6"/>
<feature type="domain" description="Mce/MlaD" evidence="2">
    <location>
        <begin position="46"/>
        <end position="120"/>
    </location>
</feature>
<dbReference type="Gene3D" id="1.10.287.1490">
    <property type="match status" value="1"/>
</dbReference>
<proteinExistence type="predicted"/>
<organism evidence="4 5">
    <name type="scientific">Intrasporangium calvum (strain ATCC 23552 / DSM 43043 / JCM 3097 / NBRC 12989 / NCIMB 10167 / NRRL B-3866 / 7 KIP)</name>
    <dbReference type="NCBI Taxonomy" id="710696"/>
    <lineage>
        <taxon>Bacteria</taxon>
        <taxon>Bacillati</taxon>
        <taxon>Actinomycetota</taxon>
        <taxon>Actinomycetes</taxon>
        <taxon>Micrococcales</taxon>
        <taxon>Intrasporangiaceae</taxon>
        <taxon>Intrasporangium</taxon>
    </lineage>
</organism>
<feature type="region of interest" description="Disordered" evidence="1">
    <location>
        <begin position="371"/>
        <end position="404"/>
    </location>
</feature>
<dbReference type="STRING" id="710696.Intca_2773"/>
<dbReference type="NCBIfam" id="TIGR00996">
    <property type="entry name" value="Mtu_fam_mce"/>
    <property type="match status" value="1"/>
</dbReference>
<sequence length="404" mass="42187">MPGRHRPPRVPDLGALSSRLLATVAAGLLLLGLVAGAVAFWPSGAPTTISADFTRAVGLYPGSDVRILGVKVGQVDVVEPQGRHVRVTFSVDSRHRIPADARAAIVAPSLVSDRYVQLLPVWTAGPAMADGARIPLSRTAVPVELDRVSQSLDDLMVALGPDGANKDGALSALLETSAANLDGNGARLNQTVRDLSRAVTTLADHKGDLFGTVQNLQTFTTMLADNNAAVRRLNSDLATVALQLREERDNLRGALENLGVALDEVSTFVKDNRSLVKADVDGLVSVTSSLVTQRQALAEALENAPVALTNLSHAYHPQTGTLDTRNNAKGLDDPLLLVCSILTGPTGTGNSGLCDDLKRAVEPRLPQLSAVPEGSTLRGEPQPGGLVDVRGADPTLGGLLGGAR</sequence>
<dbReference type="Pfam" id="PF11887">
    <property type="entry name" value="Mce4_CUP1"/>
    <property type="match status" value="1"/>
</dbReference>